<protein>
    <submittedName>
        <fullName evidence="1">Glucanase inhibitor protein</fullName>
    </submittedName>
</protein>
<dbReference type="OrthoDB" id="546450at2759"/>
<reference evidence="2" key="1">
    <citation type="submission" date="2017-03" db="EMBL/GenBank/DDBJ databases">
        <title>Phytopthora megakarya and P. palmivora, two closely related causual agents of cacao black pod achieved similar genome size and gene model numbers by different mechanisms.</title>
        <authorList>
            <person name="Ali S."/>
            <person name="Shao J."/>
            <person name="Larry D.J."/>
            <person name="Kronmiller B."/>
            <person name="Shen D."/>
            <person name="Strem M.D."/>
            <person name="Melnick R.L."/>
            <person name="Guiltinan M.J."/>
            <person name="Tyler B.M."/>
            <person name="Meinhardt L.W."/>
            <person name="Bailey B.A."/>
        </authorList>
    </citation>
    <scope>NUCLEOTIDE SEQUENCE [LARGE SCALE GENOMIC DNA]</scope>
    <source>
        <strain evidence="2">zdho120</strain>
    </source>
</reference>
<dbReference type="InterPro" id="IPR009003">
    <property type="entry name" value="Peptidase_S1_PA"/>
</dbReference>
<organism evidence="1 2">
    <name type="scientific">Phytophthora megakarya</name>
    <dbReference type="NCBI Taxonomy" id="4795"/>
    <lineage>
        <taxon>Eukaryota</taxon>
        <taxon>Sar</taxon>
        <taxon>Stramenopiles</taxon>
        <taxon>Oomycota</taxon>
        <taxon>Peronosporomycetes</taxon>
        <taxon>Peronosporales</taxon>
        <taxon>Peronosporaceae</taxon>
        <taxon>Phytophthora</taxon>
    </lineage>
</organism>
<gene>
    <name evidence="1" type="ORF">PHMEG_00021859</name>
</gene>
<accession>A0A225VKT5</accession>
<name>A0A225VKT5_9STRA</name>
<dbReference type="AlphaFoldDB" id="A0A225VKT5"/>
<comment type="caution">
    <text evidence="1">The sequence shown here is derived from an EMBL/GenBank/DDBJ whole genome shotgun (WGS) entry which is preliminary data.</text>
</comment>
<evidence type="ECO:0000313" key="2">
    <source>
        <dbReference type="Proteomes" id="UP000198211"/>
    </source>
</evidence>
<dbReference type="Proteomes" id="UP000198211">
    <property type="component" value="Unassembled WGS sequence"/>
</dbReference>
<evidence type="ECO:0000313" key="1">
    <source>
        <dbReference type="EMBL" id="OWZ05955.1"/>
    </source>
</evidence>
<sequence>MGDPIIKENEEGDTNDALIGVCTEGDRCGPDCPNVFSRVTTVLPRINSIINGKQRS</sequence>
<proteinExistence type="predicted"/>
<dbReference type="EMBL" id="NBNE01004180">
    <property type="protein sequence ID" value="OWZ05955.1"/>
    <property type="molecule type" value="Genomic_DNA"/>
</dbReference>
<dbReference type="SUPFAM" id="SSF50494">
    <property type="entry name" value="Trypsin-like serine proteases"/>
    <property type="match status" value="1"/>
</dbReference>
<keyword evidence="2" id="KW-1185">Reference proteome</keyword>